<dbReference type="PANTHER" id="PTHR36436:SF6">
    <property type="entry name" value="SLL5081 PROTEIN"/>
    <property type="match status" value="1"/>
</dbReference>
<dbReference type="Proteomes" id="UP000250241">
    <property type="component" value="Chromosome"/>
</dbReference>
<accession>A0A2Z5R042</accession>
<sequence>MNDDEHDICLPVEHECALEFVVLEHEIFSPCKDSVNHPLIEKWNQAYPEQTIKSLFDLDDFEDGDVLEEIEKFTGSRDYSKIGGLPDFVQGDPRYYHENAEEHGCTVNLLTMDSVWDGEEYLVIWGDGGTANWLIAPDRLAARDFSQVFYEWSCG</sequence>
<keyword evidence="2" id="KW-1185">Reference proteome</keyword>
<dbReference type="Pfam" id="PF09234">
    <property type="entry name" value="DUF1963"/>
    <property type="match status" value="1"/>
</dbReference>
<gene>
    <name evidence="1" type="ORF">RA11412_1535</name>
</gene>
<reference evidence="1 2" key="1">
    <citation type="submission" date="2016-10" db="EMBL/GenBank/DDBJ databases">
        <title>Genome sequence of Rothia aeria strain JCM11412.</title>
        <authorList>
            <person name="Nambu T."/>
        </authorList>
    </citation>
    <scope>NUCLEOTIDE SEQUENCE [LARGE SCALE GENOMIC DNA]</scope>
    <source>
        <strain evidence="1 2">JCM 11412</strain>
    </source>
</reference>
<evidence type="ECO:0000313" key="1">
    <source>
        <dbReference type="EMBL" id="BAV87834.1"/>
    </source>
</evidence>
<dbReference type="AlphaFoldDB" id="A0A2Z5R042"/>
<dbReference type="PANTHER" id="PTHR36436">
    <property type="entry name" value="SLL5081 PROTEIN"/>
    <property type="match status" value="1"/>
</dbReference>
<organism evidence="1 2">
    <name type="scientific">Rothia aeria</name>
    <dbReference type="NCBI Taxonomy" id="172042"/>
    <lineage>
        <taxon>Bacteria</taxon>
        <taxon>Bacillati</taxon>
        <taxon>Actinomycetota</taxon>
        <taxon>Actinomycetes</taxon>
        <taxon>Micrococcales</taxon>
        <taxon>Micrococcaceae</taxon>
        <taxon>Rothia</taxon>
    </lineage>
</organism>
<protein>
    <submittedName>
        <fullName evidence="1">Uncharacterized protein</fullName>
    </submittedName>
</protein>
<evidence type="ECO:0000313" key="2">
    <source>
        <dbReference type="Proteomes" id="UP000250241"/>
    </source>
</evidence>
<dbReference type="KEGG" id="raj:RA11412_1535"/>
<name>A0A2Z5R042_9MICC</name>
<dbReference type="Gene3D" id="2.30.320.10">
    <property type="entry name" value="YwqG-like"/>
    <property type="match status" value="1"/>
</dbReference>
<proteinExistence type="predicted"/>
<dbReference type="SUPFAM" id="SSF103032">
    <property type="entry name" value="Hypothetical protein YwqG"/>
    <property type="match status" value="1"/>
</dbReference>
<dbReference type="InterPro" id="IPR035948">
    <property type="entry name" value="YwqG-like_sf"/>
</dbReference>
<dbReference type="EMBL" id="AP017895">
    <property type="protein sequence ID" value="BAV87834.1"/>
    <property type="molecule type" value="Genomic_DNA"/>
</dbReference>
<dbReference type="InterPro" id="IPR015315">
    <property type="entry name" value="DUF1963"/>
</dbReference>